<feature type="signal peptide" evidence="2">
    <location>
        <begin position="1"/>
        <end position="25"/>
    </location>
</feature>
<dbReference type="InterPro" id="IPR006530">
    <property type="entry name" value="YD"/>
</dbReference>
<dbReference type="InterPro" id="IPR045351">
    <property type="entry name" value="DUF6531"/>
</dbReference>
<organism evidence="4 6">
    <name type="scientific">Pseudomonas nitroreducens</name>
    <dbReference type="NCBI Taxonomy" id="46680"/>
    <lineage>
        <taxon>Bacteria</taxon>
        <taxon>Pseudomonadati</taxon>
        <taxon>Pseudomonadota</taxon>
        <taxon>Gammaproteobacteria</taxon>
        <taxon>Pseudomonadales</taxon>
        <taxon>Pseudomonadaceae</taxon>
        <taxon>Pseudomonas</taxon>
    </lineage>
</organism>
<dbReference type="EMBL" id="NJBA01000016">
    <property type="protein sequence ID" value="OWP47484.1"/>
    <property type="molecule type" value="Genomic_DNA"/>
</dbReference>
<dbReference type="Pfam" id="PF20148">
    <property type="entry name" value="DUF6531"/>
    <property type="match status" value="1"/>
</dbReference>
<gene>
    <name evidence="5" type="ORF">CEG18_28470</name>
    <name evidence="4" type="ORF">CEG18_29725</name>
</gene>
<evidence type="ECO:0000256" key="2">
    <source>
        <dbReference type="SAM" id="SignalP"/>
    </source>
</evidence>
<evidence type="ECO:0000256" key="1">
    <source>
        <dbReference type="SAM" id="MobiDB-lite"/>
    </source>
</evidence>
<geneLocation type="plasmid" evidence="4">
    <name>unnamed1</name>
</geneLocation>
<evidence type="ECO:0000259" key="3">
    <source>
        <dbReference type="Pfam" id="PF20148"/>
    </source>
</evidence>
<proteinExistence type="predicted"/>
<keyword evidence="4" id="KW-0614">Plasmid</keyword>
<accession>A0A246F2N3</accession>
<feature type="compositionally biased region" description="Polar residues" evidence="1">
    <location>
        <begin position="445"/>
        <end position="456"/>
    </location>
</feature>
<comment type="caution">
    <text evidence="4">The sequence shown here is derived from an EMBL/GenBank/DDBJ whole genome shotgun (WGS) entry which is preliminary data.</text>
</comment>
<feature type="region of interest" description="Disordered" evidence="1">
    <location>
        <begin position="435"/>
        <end position="456"/>
    </location>
</feature>
<dbReference type="InterPro" id="IPR031325">
    <property type="entry name" value="RHS_repeat"/>
</dbReference>
<feature type="compositionally biased region" description="Basic and acidic residues" evidence="1">
    <location>
        <begin position="435"/>
        <end position="444"/>
    </location>
</feature>
<evidence type="ECO:0000313" key="6">
    <source>
        <dbReference type="Proteomes" id="UP000198145"/>
    </source>
</evidence>
<dbReference type="RefSeq" id="WP_088421735.1">
    <property type="nucleotide sequence ID" value="NZ_NJBA01000016.1"/>
</dbReference>
<dbReference type="EMBL" id="NJBA01000187">
    <property type="protein sequence ID" value="OWP36656.1"/>
    <property type="molecule type" value="Genomic_DNA"/>
</dbReference>
<feature type="domain" description="DUF6531" evidence="3">
    <location>
        <begin position="129"/>
        <end position="194"/>
    </location>
</feature>
<evidence type="ECO:0000313" key="5">
    <source>
        <dbReference type="EMBL" id="OWP47484.1"/>
    </source>
</evidence>
<protein>
    <recommendedName>
        <fullName evidence="3">DUF6531 domain-containing protein</fullName>
    </recommendedName>
</protein>
<sequence length="495" mass="54758">MKNTHACRGIILSALLVIISTHCTAASYAWYFPWDGTKTYPSPQAICDTLNNHVNRVISITLTNADAGFFTCVTQRYIDNYLDYTPIRRTGDSCQDGLIYNPANGSCENETAPQTRKNLGVIPPISCTGNPINLSIGNKFQVETDLPAHNGTGLKFYRSYNSKTGRWRHNYSDGLAITSTSIALFLSDGRQLLFKRTGDVLTPEPGAFGKLSKNNLNWIYSAPSGEIFVFNNDGKLVRIDRTDGVVLTISQTTISPFLNSIAVSSSLGSSLTFTNDYFNQPISLTAEGVSIDFKYVDTRLQSTKVTANGTQSQRYYHYEDSRNDRLLTGITDENGVRFATWAYDDQFRAISSEHANGSEKSMIAYNAEGSATVTNEYGKSATYQFEVIQGAKYVTAIQGEPSPNCPASNSNFTYDAQGLMKTKTDAKGNVTTYDYNDRGLETSRTEASGTPQARTTTTEWHPTLFLKTKVTEPNRITTYQYDTQGRQTGQIVTPR</sequence>
<dbReference type="Gene3D" id="2.180.10.10">
    <property type="entry name" value="RHS repeat-associated core"/>
    <property type="match status" value="1"/>
</dbReference>
<keyword evidence="2" id="KW-0732">Signal</keyword>
<reference evidence="4 6" key="1">
    <citation type="submission" date="2017-06" db="EMBL/GenBank/DDBJ databases">
        <title>Draft genome of Pseudomonas nitroreducens DF05.</title>
        <authorList>
            <person name="Iyer R."/>
        </authorList>
    </citation>
    <scope>NUCLEOTIDE SEQUENCE [LARGE SCALE GENOMIC DNA]</scope>
    <source>
        <strain evidence="4 6">DF05</strain>
        <plasmid evidence="4">unnamed1</plasmid>
    </source>
</reference>
<dbReference type="NCBIfam" id="TIGR01643">
    <property type="entry name" value="YD_repeat_2x"/>
    <property type="match status" value="1"/>
</dbReference>
<name>A0A246F2N3_PSENT</name>
<dbReference type="AlphaFoldDB" id="A0A246F2N3"/>
<dbReference type="Pfam" id="PF05593">
    <property type="entry name" value="RHS_repeat"/>
    <property type="match status" value="1"/>
</dbReference>
<dbReference type="Proteomes" id="UP000198145">
    <property type="component" value="Unassembled WGS sequence"/>
</dbReference>
<feature type="chain" id="PRO_5011913761" description="DUF6531 domain-containing protein" evidence="2">
    <location>
        <begin position="26"/>
        <end position="495"/>
    </location>
</feature>
<evidence type="ECO:0000313" key="4">
    <source>
        <dbReference type="EMBL" id="OWP36656.1"/>
    </source>
</evidence>